<organism evidence="1 2">
    <name type="scientific">Ramazzottius varieornatus</name>
    <name type="common">Water bear</name>
    <name type="synonym">Tardigrade</name>
    <dbReference type="NCBI Taxonomy" id="947166"/>
    <lineage>
        <taxon>Eukaryota</taxon>
        <taxon>Metazoa</taxon>
        <taxon>Ecdysozoa</taxon>
        <taxon>Tardigrada</taxon>
        <taxon>Eutardigrada</taxon>
        <taxon>Parachela</taxon>
        <taxon>Hypsibioidea</taxon>
        <taxon>Ramazzottiidae</taxon>
        <taxon>Ramazzottius</taxon>
    </lineage>
</organism>
<name>A0A1D1V2I4_RAMVA</name>
<gene>
    <name evidence="1" type="primary">RvY_07529-1</name>
    <name evidence="1" type="synonym">RvY_07529.1</name>
    <name evidence="1" type="ORF">RvY_07529</name>
</gene>
<sequence>MLLSLLRQIDSPCGCSWLSVSRPRFGHPPRVVLADDVVALGSSFNFRFHKLALLFLPVFSKFRRPYLETSITMRNRNLKVFHGFLYYSYMILDSLSASTGSPAVSLFIQSGSQSDLD</sequence>
<accession>A0A1D1V2I4</accession>
<dbReference type="AlphaFoldDB" id="A0A1D1V2I4"/>
<comment type="caution">
    <text evidence="1">The sequence shown here is derived from an EMBL/GenBank/DDBJ whole genome shotgun (WGS) entry which is preliminary data.</text>
</comment>
<protein>
    <submittedName>
        <fullName evidence="1">Uncharacterized protein</fullName>
    </submittedName>
</protein>
<reference evidence="1 2" key="1">
    <citation type="journal article" date="2016" name="Nat. Commun.">
        <title>Extremotolerant tardigrade genome and improved radiotolerance of human cultured cells by tardigrade-unique protein.</title>
        <authorList>
            <person name="Hashimoto T."/>
            <person name="Horikawa D.D."/>
            <person name="Saito Y."/>
            <person name="Kuwahara H."/>
            <person name="Kozuka-Hata H."/>
            <person name="Shin-I T."/>
            <person name="Minakuchi Y."/>
            <person name="Ohishi K."/>
            <person name="Motoyama A."/>
            <person name="Aizu T."/>
            <person name="Enomoto A."/>
            <person name="Kondo K."/>
            <person name="Tanaka S."/>
            <person name="Hara Y."/>
            <person name="Koshikawa S."/>
            <person name="Sagara H."/>
            <person name="Miura T."/>
            <person name="Yokobori S."/>
            <person name="Miyagawa K."/>
            <person name="Suzuki Y."/>
            <person name="Kubo T."/>
            <person name="Oyama M."/>
            <person name="Kohara Y."/>
            <person name="Fujiyama A."/>
            <person name="Arakawa K."/>
            <person name="Katayama T."/>
            <person name="Toyoda A."/>
            <person name="Kunieda T."/>
        </authorList>
    </citation>
    <scope>NUCLEOTIDE SEQUENCE [LARGE SCALE GENOMIC DNA]</scope>
    <source>
        <strain evidence="1 2">YOKOZUNA-1</strain>
    </source>
</reference>
<dbReference type="Proteomes" id="UP000186922">
    <property type="component" value="Unassembled WGS sequence"/>
</dbReference>
<evidence type="ECO:0000313" key="1">
    <source>
        <dbReference type="EMBL" id="GAU96024.1"/>
    </source>
</evidence>
<evidence type="ECO:0000313" key="2">
    <source>
        <dbReference type="Proteomes" id="UP000186922"/>
    </source>
</evidence>
<keyword evidence="2" id="KW-1185">Reference proteome</keyword>
<proteinExistence type="predicted"/>
<dbReference type="EMBL" id="BDGG01000003">
    <property type="protein sequence ID" value="GAU96024.1"/>
    <property type="molecule type" value="Genomic_DNA"/>
</dbReference>